<proteinExistence type="predicted"/>
<dbReference type="RefSeq" id="WP_046282247.1">
    <property type="nucleotide sequence ID" value="NZ_LATL02000226.1"/>
</dbReference>
<dbReference type="PIRSF" id="PIRSF037081">
    <property type="entry name" value="P-loop_All4644_prd"/>
    <property type="match status" value="1"/>
</dbReference>
<dbReference type="GO" id="GO:0016301">
    <property type="term" value="F:kinase activity"/>
    <property type="evidence" value="ECO:0007669"/>
    <property type="project" value="TreeGrafter"/>
</dbReference>
<dbReference type="PATRIC" id="fig|1637645.4.peg.4448"/>
<dbReference type="PANTHER" id="PTHR20873:SF0">
    <property type="entry name" value="L-SERYL-TRNA(SEC) KINASE"/>
    <property type="match status" value="1"/>
</dbReference>
<organism evidence="1 2">
    <name type="scientific">Limnoraphis robusta CS-951</name>
    <dbReference type="NCBI Taxonomy" id="1637645"/>
    <lineage>
        <taxon>Bacteria</taxon>
        <taxon>Bacillati</taxon>
        <taxon>Cyanobacteriota</taxon>
        <taxon>Cyanophyceae</taxon>
        <taxon>Oscillatoriophycideae</taxon>
        <taxon>Oscillatoriales</taxon>
        <taxon>Sirenicapillariaceae</taxon>
        <taxon>Limnoraphis</taxon>
    </lineage>
</organism>
<gene>
    <name evidence="1" type="ORF">WN50_29790</name>
</gene>
<comment type="caution">
    <text evidence="1">The sequence shown here is derived from an EMBL/GenBank/DDBJ whole genome shotgun (WGS) entry which is preliminary data.</text>
</comment>
<dbReference type="InterPro" id="IPR017101">
    <property type="entry name" value="P-loop_ATP/GTP-bd_All4644_prd"/>
</dbReference>
<evidence type="ECO:0000313" key="1">
    <source>
        <dbReference type="EMBL" id="KKD34635.1"/>
    </source>
</evidence>
<dbReference type="Gene3D" id="3.40.50.300">
    <property type="entry name" value="P-loop containing nucleotide triphosphate hydrolases"/>
    <property type="match status" value="1"/>
</dbReference>
<dbReference type="OrthoDB" id="484613at2"/>
<dbReference type="Pfam" id="PF13671">
    <property type="entry name" value="AAA_33"/>
    <property type="match status" value="1"/>
</dbReference>
<dbReference type="Proteomes" id="UP000033607">
    <property type="component" value="Unassembled WGS sequence"/>
</dbReference>
<evidence type="ECO:0000313" key="2">
    <source>
        <dbReference type="Proteomes" id="UP000033607"/>
    </source>
</evidence>
<dbReference type="GO" id="GO:0000049">
    <property type="term" value="F:tRNA binding"/>
    <property type="evidence" value="ECO:0007669"/>
    <property type="project" value="TreeGrafter"/>
</dbReference>
<accession>A0A0F5Y8V0</accession>
<dbReference type="InterPro" id="IPR027417">
    <property type="entry name" value="P-loop_NTPase"/>
</dbReference>
<dbReference type="InterPro" id="IPR052648">
    <property type="entry name" value="Ser-tRNA(Sec)_kinase"/>
</dbReference>
<sequence>MSQLILMIGLPGSGKSFFATQLKVNHPDYQLISTDTIRAQLFGDEAIQGPWLRVWSKVQQQFQKAVQEATDVIYDATNTQRRQRKDVITVAREIGFHPIFAVWVNTPLEICLQRNQNRPRQVPEEIILKMHRQLTDVPPSLEEPLDSLIIL</sequence>
<dbReference type="SUPFAM" id="SSF52540">
    <property type="entry name" value="P-loop containing nucleoside triphosphate hydrolases"/>
    <property type="match status" value="1"/>
</dbReference>
<dbReference type="AlphaFoldDB" id="A0A0F5Y8V0"/>
<dbReference type="PANTHER" id="PTHR20873">
    <property type="entry name" value="L-SERYL-TRNA(SEC) KINASE"/>
    <property type="match status" value="1"/>
</dbReference>
<name>A0A0F5Y8V0_9CYAN</name>
<reference evidence="1 2" key="1">
    <citation type="submission" date="2015-06" db="EMBL/GenBank/DDBJ databases">
        <title>Draft genome assembly of filamentous brackish cyanobacterium Limnoraphis robusta strain CS-951.</title>
        <authorList>
            <person name="Willis A."/>
            <person name="Parks M."/>
            <person name="Burford M.A."/>
        </authorList>
    </citation>
    <scope>NUCLEOTIDE SEQUENCE [LARGE SCALE GENOMIC DNA]</scope>
    <source>
        <strain evidence="1 2">CS-951</strain>
    </source>
</reference>
<dbReference type="EMBL" id="LATL02000226">
    <property type="protein sequence ID" value="KKD34635.1"/>
    <property type="molecule type" value="Genomic_DNA"/>
</dbReference>
<protein>
    <submittedName>
        <fullName evidence="1">ATPase AAA</fullName>
    </submittedName>
</protein>